<organism evidence="6 7">
    <name type="scientific">Oldenlandia corymbosa var. corymbosa</name>
    <dbReference type="NCBI Taxonomy" id="529605"/>
    <lineage>
        <taxon>Eukaryota</taxon>
        <taxon>Viridiplantae</taxon>
        <taxon>Streptophyta</taxon>
        <taxon>Embryophyta</taxon>
        <taxon>Tracheophyta</taxon>
        <taxon>Spermatophyta</taxon>
        <taxon>Magnoliopsida</taxon>
        <taxon>eudicotyledons</taxon>
        <taxon>Gunneridae</taxon>
        <taxon>Pentapetalae</taxon>
        <taxon>asterids</taxon>
        <taxon>lamiids</taxon>
        <taxon>Gentianales</taxon>
        <taxon>Rubiaceae</taxon>
        <taxon>Rubioideae</taxon>
        <taxon>Spermacoceae</taxon>
        <taxon>Hedyotis-Oldenlandia complex</taxon>
        <taxon>Oldenlandia</taxon>
    </lineage>
</organism>
<protein>
    <submittedName>
        <fullName evidence="6">OLC1v1009042C1</fullName>
    </submittedName>
</protein>
<dbReference type="InterPro" id="IPR000225">
    <property type="entry name" value="Armadillo"/>
</dbReference>
<dbReference type="InterPro" id="IPR011989">
    <property type="entry name" value="ARM-like"/>
</dbReference>
<dbReference type="AlphaFoldDB" id="A0AAV1DQG0"/>
<sequence length="306" mass="34364">MTLRPNDNGDKKPTRRNDFKKTVNGDDGSRRREDARTKEKRACPRSTATSEIRPPTTIRNARTSSRRGYSLFRQWWTAPTPQTTSLHNSKPPLSRLGSYEYCLGNFRSHKSPDRPRRRPMFVRLLASPNNDVREQVVWALCNVAGESPKCRDFVLGHGALPGLLAQFNEKSTLSMLRTATWTLSNFCRGKPQPDFEQMKVALPILAYLIIHSDDQEVLADSCWALLYLFDGDNGKIQVVIEAGVCPRLVQLLLTDSPSVLVPAFRTVGNIVTGEDSQTQAVIDNQGLSCLLNLLIQNPMKTIKKEA</sequence>
<dbReference type="Proteomes" id="UP001161247">
    <property type="component" value="Chromosome 6"/>
</dbReference>
<evidence type="ECO:0000256" key="5">
    <source>
        <dbReference type="SAM" id="MobiDB-lite"/>
    </source>
</evidence>
<dbReference type="Gene3D" id="1.25.10.10">
    <property type="entry name" value="Leucine-rich Repeat Variant"/>
    <property type="match status" value="1"/>
</dbReference>
<keyword evidence="2" id="KW-0813">Transport</keyword>
<dbReference type="EMBL" id="OX459123">
    <property type="protein sequence ID" value="CAI9109255.1"/>
    <property type="molecule type" value="Genomic_DNA"/>
</dbReference>
<dbReference type="InterPro" id="IPR016024">
    <property type="entry name" value="ARM-type_fold"/>
</dbReference>
<feature type="region of interest" description="Disordered" evidence="5">
    <location>
        <begin position="1"/>
        <end position="56"/>
    </location>
</feature>
<evidence type="ECO:0000256" key="2">
    <source>
        <dbReference type="ARBA" id="ARBA00022448"/>
    </source>
</evidence>
<evidence type="ECO:0000313" key="7">
    <source>
        <dbReference type="Proteomes" id="UP001161247"/>
    </source>
</evidence>
<name>A0AAV1DQG0_OLDCO</name>
<keyword evidence="3" id="KW-0677">Repeat</keyword>
<reference evidence="6" key="1">
    <citation type="submission" date="2023-03" db="EMBL/GenBank/DDBJ databases">
        <authorList>
            <person name="Julca I."/>
        </authorList>
    </citation>
    <scope>NUCLEOTIDE SEQUENCE</scope>
</reference>
<keyword evidence="4" id="KW-0653">Protein transport</keyword>
<accession>A0AAV1DQG0</accession>
<dbReference type="SUPFAM" id="SSF48371">
    <property type="entry name" value="ARM repeat"/>
    <property type="match status" value="1"/>
</dbReference>
<feature type="compositionally biased region" description="Basic and acidic residues" evidence="5">
    <location>
        <begin position="7"/>
        <end position="42"/>
    </location>
</feature>
<dbReference type="SMART" id="SM00185">
    <property type="entry name" value="ARM"/>
    <property type="match status" value="4"/>
</dbReference>
<keyword evidence="7" id="KW-1185">Reference proteome</keyword>
<evidence type="ECO:0000256" key="4">
    <source>
        <dbReference type="ARBA" id="ARBA00022927"/>
    </source>
</evidence>
<evidence type="ECO:0000313" key="6">
    <source>
        <dbReference type="EMBL" id="CAI9109255.1"/>
    </source>
</evidence>
<dbReference type="PANTHER" id="PTHR23316">
    <property type="entry name" value="IMPORTIN ALPHA"/>
    <property type="match status" value="1"/>
</dbReference>
<comment type="similarity">
    <text evidence="1">Belongs to the importin alpha family.</text>
</comment>
<dbReference type="GO" id="GO:0015031">
    <property type="term" value="P:protein transport"/>
    <property type="evidence" value="ECO:0007669"/>
    <property type="project" value="UniProtKB-KW"/>
</dbReference>
<proteinExistence type="inferred from homology"/>
<dbReference type="Pfam" id="PF00514">
    <property type="entry name" value="Arm"/>
    <property type="match status" value="3"/>
</dbReference>
<evidence type="ECO:0000256" key="3">
    <source>
        <dbReference type="ARBA" id="ARBA00022737"/>
    </source>
</evidence>
<evidence type="ECO:0000256" key="1">
    <source>
        <dbReference type="ARBA" id="ARBA00010394"/>
    </source>
</evidence>
<gene>
    <name evidence="6" type="ORF">OLC1_LOCUS17193</name>
</gene>